<feature type="domain" description="RCK C-terminal" evidence="8">
    <location>
        <begin position="265"/>
        <end position="348"/>
    </location>
</feature>
<dbReference type="InterPro" id="IPR006037">
    <property type="entry name" value="RCK_C"/>
</dbReference>
<dbReference type="EMBL" id="FNWU01000001">
    <property type="protein sequence ID" value="SEH37009.1"/>
    <property type="molecule type" value="Genomic_DNA"/>
</dbReference>
<feature type="transmembrane region" description="Helical" evidence="7">
    <location>
        <begin position="638"/>
        <end position="658"/>
    </location>
</feature>
<accession>A0A1H6HMI0</accession>
<protein>
    <submittedName>
        <fullName evidence="9">TrkA-C domain-containing protein</fullName>
    </submittedName>
</protein>
<feature type="transmembrane region" description="Helical" evidence="7">
    <location>
        <begin position="514"/>
        <end position="533"/>
    </location>
</feature>
<feature type="transmembrane region" description="Helical" evidence="7">
    <location>
        <begin position="103"/>
        <end position="124"/>
    </location>
</feature>
<dbReference type="Gene3D" id="3.30.70.1450">
    <property type="entry name" value="Regulator of K+ conductance, C-terminal domain"/>
    <property type="match status" value="2"/>
</dbReference>
<evidence type="ECO:0000256" key="3">
    <source>
        <dbReference type="ARBA" id="ARBA00022692"/>
    </source>
</evidence>
<dbReference type="InterPro" id="IPR036721">
    <property type="entry name" value="RCK_C_sf"/>
</dbReference>
<organism evidence="9 10">
    <name type="scientific">Halopenitus malekzadehii</name>
    <dbReference type="NCBI Taxonomy" id="1267564"/>
    <lineage>
        <taxon>Archaea</taxon>
        <taxon>Methanobacteriati</taxon>
        <taxon>Methanobacteriota</taxon>
        <taxon>Stenosarchaea group</taxon>
        <taxon>Halobacteria</taxon>
        <taxon>Halobacteriales</taxon>
        <taxon>Haloferacaceae</taxon>
        <taxon>Halopenitus</taxon>
    </lineage>
</organism>
<dbReference type="PROSITE" id="PS51202">
    <property type="entry name" value="RCK_C"/>
    <property type="match status" value="2"/>
</dbReference>
<comment type="subcellular location">
    <subcellularLocation>
        <location evidence="1">Membrane</location>
        <topology evidence="1">Multi-pass membrane protein</topology>
    </subcellularLocation>
</comment>
<evidence type="ECO:0000256" key="5">
    <source>
        <dbReference type="ARBA" id="ARBA00022989"/>
    </source>
</evidence>
<feature type="transmembrane region" description="Helical" evidence="7">
    <location>
        <begin position="47"/>
        <end position="72"/>
    </location>
</feature>
<dbReference type="SUPFAM" id="SSF116726">
    <property type="entry name" value="TrkA C-terminal domain-like"/>
    <property type="match status" value="2"/>
</dbReference>
<evidence type="ECO:0000259" key="8">
    <source>
        <dbReference type="PROSITE" id="PS51202"/>
    </source>
</evidence>
<dbReference type="GO" id="GO:0006813">
    <property type="term" value="P:potassium ion transport"/>
    <property type="evidence" value="ECO:0007669"/>
    <property type="project" value="InterPro"/>
</dbReference>
<evidence type="ECO:0000313" key="9">
    <source>
        <dbReference type="EMBL" id="SEH37009.1"/>
    </source>
</evidence>
<feature type="transmembrane region" description="Helical" evidence="7">
    <location>
        <begin position="79"/>
        <end position="97"/>
    </location>
</feature>
<dbReference type="PANTHER" id="PTHR43652">
    <property type="entry name" value="BASIC AMINO ACID ANTIPORTER YFCC-RELATED"/>
    <property type="match status" value="1"/>
</dbReference>
<keyword evidence="6 7" id="KW-0472">Membrane</keyword>
<dbReference type="Pfam" id="PF02080">
    <property type="entry name" value="TrkA_C"/>
    <property type="match status" value="2"/>
</dbReference>
<evidence type="ECO:0000256" key="2">
    <source>
        <dbReference type="ARBA" id="ARBA00022448"/>
    </source>
</evidence>
<proteinExistence type="predicted"/>
<feature type="transmembrane region" description="Helical" evidence="7">
    <location>
        <begin position="190"/>
        <end position="209"/>
    </location>
</feature>
<evidence type="ECO:0000256" key="4">
    <source>
        <dbReference type="ARBA" id="ARBA00022737"/>
    </source>
</evidence>
<dbReference type="PANTHER" id="PTHR43652:SF2">
    <property type="entry name" value="BASIC AMINO ACID ANTIPORTER YFCC-RELATED"/>
    <property type="match status" value="1"/>
</dbReference>
<dbReference type="AlphaFoldDB" id="A0A1H6HMI0"/>
<dbReference type="Pfam" id="PF03600">
    <property type="entry name" value="CitMHS"/>
    <property type="match status" value="1"/>
</dbReference>
<keyword evidence="10" id="KW-1185">Reference proteome</keyword>
<sequence>MVPDSVLNVPDALAVLTAHDAHDAPEVTMTVSAAPTGLELPPAALDAAAIVEVSGATVVFGLILAALVLFVTEAIPNDVTAIGVMAALVLLEPWTGVDARGAISGFANPATVTIIAMYMLSAGIQATGLVRRLGVHLADLTAGSEFRALVATVCTAGPLAGFINNTPVVAVFVPMITDLAAETRISPSKLLLPLSYAAILGGTLTVIGTSTNILASDFARILIDGRDGIGMFEFTGLGVVVLGVGTVYLLTVGRRLVPARVPVDADPIDEFDLDDHLAMMRVRSDSPVIGRSIDTLDADVPDVRILQLRRNGSARSGPDSAEPIRAEDRLVVHGTLQAINRFREATDLAQLVREDVTEETFETAETDGTLARAIVPEGSRYIGETIAETGLSEYHRTTVLAVRRAGELHRSGLSALQLQAGDLLLVRTTPPSIRYFTDTGDLLVAEETAVERLASADPADIAPISDTAPVAVAIMVGVVGIAALGALPIVIAALAGVFAMVVTGCLRPADAYDAVSWNVVFLLAGVIPLGLAMDRTGGAAMLSELLVATAQVLPPIGVLFLFTVVTALLANVITPVATVVLMIPVAVDAAVGFGANPFAFLLAVTFASATSFMTPVGYQTNLMVYGPGGYRFSDFLRVGGPLQLLVAVVTTVGIVVGWGL</sequence>
<evidence type="ECO:0000256" key="6">
    <source>
        <dbReference type="ARBA" id="ARBA00023136"/>
    </source>
</evidence>
<feature type="transmembrane region" description="Helical" evidence="7">
    <location>
        <begin position="572"/>
        <end position="591"/>
    </location>
</feature>
<dbReference type="InterPro" id="IPR004680">
    <property type="entry name" value="Cit_transptr-like_dom"/>
</dbReference>
<keyword evidence="5 7" id="KW-1133">Transmembrane helix</keyword>
<dbReference type="Proteomes" id="UP000199215">
    <property type="component" value="Unassembled WGS sequence"/>
</dbReference>
<name>A0A1H6HMI0_9EURY</name>
<feature type="domain" description="RCK C-terminal" evidence="8">
    <location>
        <begin position="358"/>
        <end position="442"/>
    </location>
</feature>
<gene>
    <name evidence="9" type="ORF">SAMN05192561_101114</name>
</gene>
<keyword evidence="3 7" id="KW-0812">Transmembrane</keyword>
<feature type="transmembrane region" description="Helical" evidence="7">
    <location>
        <begin position="470"/>
        <end position="502"/>
    </location>
</feature>
<feature type="transmembrane region" description="Helical" evidence="7">
    <location>
        <begin position="598"/>
        <end position="618"/>
    </location>
</feature>
<dbReference type="GO" id="GO:0005886">
    <property type="term" value="C:plasma membrane"/>
    <property type="evidence" value="ECO:0007669"/>
    <property type="project" value="TreeGrafter"/>
</dbReference>
<dbReference type="STRING" id="1267564.SAMN05192561_101114"/>
<evidence type="ECO:0000256" key="7">
    <source>
        <dbReference type="SAM" id="Phobius"/>
    </source>
</evidence>
<dbReference type="GO" id="GO:0008324">
    <property type="term" value="F:monoatomic cation transmembrane transporter activity"/>
    <property type="evidence" value="ECO:0007669"/>
    <property type="project" value="InterPro"/>
</dbReference>
<dbReference type="RefSeq" id="WP_245710017.1">
    <property type="nucleotide sequence ID" value="NZ_FNWU01000001.1"/>
</dbReference>
<evidence type="ECO:0000313" key="10">
    <source>
        <dbReference type="Proteomes" id="UP000199215"/>
    </source>
</evidence>
<feature type="transmembrane region" description="Helical" evidence="7">
    <location>
        <begin position="229"/>
        <end position="250"/>
    </location>
</feature>
<evidence type="ECO:0000256" key="1">
    <source>
        <dbReference type="ARBA" id="ARBA00004141"/>
    </source>
</evidence>
<reference evidence="9 10" key="1">
    <citation type="submission" date="2016-10" db="EMBL/GenBank/DDBJ databases">
        <authorList>
            <person name="de Groot N.N."/>
        </authorList>
    </citation>
    <scope>NUCLEOTIDE SEQUENCE [LARGE SCALE GENOMIC DNA]</scope>
    <source>
        <strain evidence="9 10">IBRC-M10418</strain>
    </source>
</reference>
<keyword evidence="2" id="KW-0813">Transport</keyword>
<feature type="transmembrane region" description="Helical" evidence="7">
    <location>
        <begin position="545"/>
        <end position="566"/>
    </location>
</feature>
<keyword evidence="4" id="KW-0677">Repeat</keyword>
<dbReference type="InterPro" id="IPR051679">
    <property type="entry name" value="DASS-Related_Transporters"/>
</dbReference>